<name>A0A8S1P5C9_PARPR</name>
<feature type="transmembrane region" description="Helical" evidence="1">
    <location>
        <begin position="6"/>
        <end position="29"/>
    </location>
</feature>
<organism evidence="2 3">
    <name type="scientific">Paramecium primaurelia</name>
    <dbReference type="NCBI Taxonomy" id="5886"/>
    <lineage>
        <taxon>Eukaryota</taxon>
        <taxon>Sar</taxon>
        <taxon>Alveolata</taxon>
        <taxon>Ciliophora</taxon>
        <taxon>Intramacronucleata</taxon>
        <taxon>Oligohymenophorea</taxon>
        <taxon>Peniculida</taxon>
        <taxon>Parameciidae</taxon>
        <taxon>Paramecium</taxon>
    </lineage>
</organism>
<sequence>MAEKNIYKILALASAFTFTSASVVVIYFGMKLYYEKKKMPNKSQKFQTLKYLLVGPPGVGKTKLFKRISNFFKQKQVNQGFEECQIRHDIDLVSTPSFEFENINEREIIIKQFSQYMMKNHIIHFFLLVNFERTDLMKKKILNVLKYFKKFKEKFTVIVTDFQLSDNQEEDKKNLKQALHVYLNQNQSIMFVENDFNVEQFRDQLLVEAQALNLTDTIFEPINENEQQLLLQQFQNMFTNRDCNQIKKQQINENNNQQQEIILTNTQQDNIQQQQQENEQFQINDQKLFQDDQSILMNDQFKSNQNQQ</sequence>
<keyword evidence="1" id="KW-1133">Transmembrane helix</keyword>
<dbReference type="Proteomes" id="UP000688137">
    <property type="component" value="Unassembled WGS sequence"/>
</dbReference>
<evidence type="ECO:0000313" key="3">
    <source>
        <dbReference type="Proteomes" id="UP000688137"/>
    </source>
</evidence>
<accession>A0A8S1P5C9</accession>
<keyword evidence="1" id="KW-0812">Transmembrane</keyword>
<reference evidence="2" key="1">
    <citation type="submission" date="2021-01" db="EMBL/GenBank/DDBJ databases">
        <authorList>
            <consortium name="Genoscope - CEA"/>
            <person name="William W."/>
        </authorList>
    </citation>
    <scope>NUCLEOTIDE SEQUENCE</scope>
</reference>
<keyword evidence="1" id="KW-0472">Membrane</keyword>
<evidence type="ECO:0000313" key="2">
    <source>
        <dbReference type="EMBL" id="CAD8098085.1"/>
    </source>
</evidence>
<comment type="caution">
    <text evidence="2">The sequence shown here is derived from an EMBL/GenBank/DDBJ whole genome shotgun (WGS) entry which is preliminary data.</text>
</comment>
<dbReference type="AlphaFoldDB" id="A0A8S1P5C9"/>
<proteinExistence type="predicted"/>
<evidence type="ECO:0008006" key="4">
    <source>
        <dbReference type="Google" id="ProtNLM"/>
    </source>
</evidence>
<keyword evidence="3" id="KW-1185">Reference proteome</keyword>
<protein>
    <recommendedName>
        <fullName evidence="4">P-loop containing nucleoside triphosphate hydrolase</fullName>
    </recommendedName>
</protein>
<dbReference type="EMBL" id="CAJJDM010000109">
    <property type="protein sequence ID" value="CAD8098085.1"/>
    <property type="molecule type" value="Genomic_DNA"/>
</dbReference>
<evidence type="ECO:0000256" key="1">
    <source>
        <dbReference type="SAM" id="Phobius"/>
    </source>
</evidence>
<gene>
    <name evidence="2" type="ORF">PPRIM_AZ9-3.1.T1060042</name>
</gene>
<dbReference type="OMA" id="KNHIAHF"/>